<proteinExistence type="predicted"/>
<organism evidence="3 4">
    <name type="scientific">Halosaccharopolyspora lacisalsi</name>
    <dbReference type="NCBI Taxonomy" id="1000566"/>
    <lineage>
        <taxon>Bacteria</taxon>
        <taxon>Bacillati</taxon>
        <taxon>Actinomycetota</taxon>
        <taxon>Actinomycetes</taxon>
        <taxon>Pseudonocardiales</taxon>
        <taxon>Pseudonocardiaceae</taxon>
        <taxon>Halosaccharopolyspora</taxon>
    </lineage>
</organism>
<dbReference type="Proteomes" id="UP000569329">
    <property type="component" value="Unassembled WGS sequence"/>
</dbReference>
<feature type="region of interest" description="Disordered" evidence="1">
    <location>
        <begin position="259"/>
        <end position="302"/>
    </location>
</feature>
<keyword evidence="4" id="KW-1185">Reference proteome</keyword>
<evidence type="ECO:0000259" key="2">
    <source>
        <dbReference type="Pfam" id="PF21836"/>
    </source>
</evidence>
<name>A0A839E7C3_9PSEU</name>
<dbReference type="InterPro" id="IPR054190">
    <property type="entry name" value="DUF6895"/>
</dbReference>
<gene>
    <name evidence="3" type="ORF">FHX42_004993</name>
</gene>
<feature type="domain" description="DUF6895" evidence="2">
    <location>
        <begin position="18"/>
        <end position="262"/>
    </location>
</feature>
<feature type="compositionally biased region" description="Low complexity" evidence="1">
    <location>
        <begin position="269"/>
        <end position="295"/>
    </location>
</feature>
<evidence type="ECO:0000313" key="3">
    <source>
        <dbReference type="EMBL" id="MBA8827597.1"/>
    </source>
</evidence>
<dbReference type="AlphaFoldDB" id="A0A839E7C3"/>
<accession>A0A839E7C3</accession>
<dbReference type="Pfam" id="PF21836">
    <property type="entry name" value="DUF6895"/>
    <property type="match status" value="1"/>
</dbReference>
<dbReference type="EMBL" id="JACGWZ010000008">
    <property type="protein sequence ID" value="MBA8827597.1"/>
    <property type="molecule type" value="Genomic_DNA"/>
</dbReference>
<comment type="caution">
    <text evidence="3">The sequence shown here is derived from an EMBL/GenBank/DDBJ whole genome shotgun (WGS) entry which is preliminary data.</text>
</comment>
<sequence length="302" mass="34013">MEGTERSETGRLETLTLRALAWTEEHLPRFRLPDDITEPGNDVNLTLEPLGELARIGVALHRDSAPGTATKRIATELIDLCWREFHDGELFMELLGAAPCTTYPMEFYAPFTEVGLRHHVFEDLAHRMTTTRNWPVIEQEPTRALGVVNAQQRIGVPPDRDVEAMTRRTWLGGLPEPWAIELFAAYALTHGVFHLTNWGWRPEGIPADIAEYLALWLPAWIDDWITALHWDLVGELLVVDACLPTPSLDEDSWQRYAGRRATGAPCPPRAGCRPATPTTSSTSSTTPRWSPSSPRRWPPRGR</sequence>
<reference evidence="3 4" key="1">
    <citation type="submission" date="2020-07" db="EMBL/GenBank/DDBJ databases">
        <title>Sequencing the genomes of 1000 actinobacteria strains.</title>
        <authorList>
            <person name="Klenk H.-P."/>
        </authorList>
    </citation>
    <scope>NUCLEOTIDE SEQUENCE [LARGE SCALE GENOMIC DNA]</scope>
    <source>
        <strain evidence="3 4">DSM 45975</strain>
    </source>
</reference>
<protein>
    <recommendedName>
        <fullName evidence="2">DUF6895 domain-containing protein</fullName>
    </recommendedName>
</protein>
<evidence type="ECO:0000313" key="4">
    <source>
        <dbReference type="Proteomes" id="UP000569329"/>
    </source>
</evidence>
<evidence type="ECO:0000256" key="1">
    <source>
        <dbReference type="SAM" id="MobiDB-lite"/>
    </source>
</evidence>